<sequence length="302" mass="34395">MKSMEDDLVTRGAPMSVLTLHAQHIMEPYEDARFALPPKFRYWSIPHTHDFYEIFLVAAGTVTHIVNNVKQALPAGTMVFVRPHDVHSFEKNGNGDMCYMNVNFRASTVLHAFDYLGSGFKPERLSEPALPPVLSVSPEEIEHTLGLYKRTVSLLAGSTSADTTPVRAFLMEMLLRYFYPQTQRTDMAGPGWLFELLEEMDGEISLAEGLAKMQRRSPVSPEHLCRTMKKHLGKSPTEWINERRLRAAAFRLRAGTDDIAAICYDVGFNSLSYFYTLFCKQYGMSPSVYRRSGQRNEQPKWL</sequence>
<evidence type="ECO:0000256" key="3">
    <source>
        <dbReference type="ARBA" id="ARBA00023163"/>
    </source>
</evidence>
<dbReference type="Pfam" id="PF02311">
    <property type="entry name" value="AraC_binding"/>
    <property type="match status" value="1"/>
</dbReference>
<name>A0A3B0BZA1_9BACL</name>
<reference evidence="5 6" key="1">
    <citation type="journal article" date="2007" name="Int. J. Syst. Evol. Microbiol.">
        <title>Paenibacillus ginsengarvi sp. nov., isolated from soil from ginseng cultivation.</title>
        <authorList>
            <person name="Yoon M.H."/>
            <person name="Ten L.N."/>
            <person name="Im W.T."/>
        </authorList>
    </citation>
    <scope>NUCLEOTIDE SEQUENCE [LARGE SCALE GENOMIC DNA]</scope>
    <source>
        <strain evidence="5 6">KCTC 13059</strain>
    </source>
</reference>
<evidence type="ECO:0000256" key="1">
    <source>
        <dbReference type="ARBA" id="ARBA00023015"/>
    </source>
</evidence>
<dbReference type="InterPro" id="IPR014710">
    <property type="entry name" value="RmlC-like_jellyroll"/>
</dbReference>
<organism evidence="5 6">
    <name type="scientific">Paenibacillus ginsengarvi</name>
    <dbReference type="NCBI Taxonomy" id="400777"/>
    <lineage>
        <taxon>Bacteria</taxon>
        <taxon>Bacillati</taxon>
        <taxon>Bacillota</taxon>
        <taxon>Bacilli</taxon>
        <taxon>Bacillales</taxon>
        <taxon>Paenibacillaceae</taxon>
        <taxon>Paenibacillus</taxon>
    </lineage>
</organism>
<dbReference type="InterPro" id="IPR009057">
    <property type="entry name" value="Homeodomain-like_sf"/>
</dbReference>
<dbReference type="GO" id="GO:0043565">
    <property type="term" value="F:sequence-specific DNA binding"/>
    <property type="evidence" value="ECO:0007669"/>
    <property type="project" value="InterPro"/>
</dbReference>
<dbReference type="GO" id="GO:0003700">
    <property type="term" value="F:DNA-binding transcription factor activity"/>
    <property type="evidence" value="ECO:0007669"/>
    <property type="project" value="InterPro"/>
</dbReference>
<accession>A0A3B0BZA1</accession>
<gene>
    <name evidence="5" type="ORF">D7M11_21730</name>
</gene>
<dbReference type="InterPro" id="IPR037923">
    <property type="entry name" value="HTH-like"/>
</dbReference>
<keyword evidence="2" id="KW-0238">DNA-binding</keyword>
<dbReference type="SUPFAM" id="SSF51215">
    <property type="entry name" value="Regulatory protein AraC"/>
    <property type="match status" value="1"/>
</dbReference>
<evidence type="ECO:0000313" key="5">
    <source>
        <dbReference type="EMBL" id="RKN78995.1"/>
    </source>
</evidence>
<evidence type="ECO:0000313" key="6">
    <source>
        <dbReference type="Proteomes" id="UP000282311"/>
    </source>
</evidence>
<keyword evidence="1" id="KW-0805">Transcription regulation</keyword>
<dbReference type="Proteomes" id="UP000282311">
    <property type="component" value="Unassembled WGS sequence"/>
</dbReference>
<proteinExistence type="predicted"/>
<dbReference type="PRINTS" id="PR00032">
    <property type="entry name" value="HTHARAC"/>
</dbReference>
<dbReference type="SUPFAM" id="SSF46689">
    <property type="entry name" value="Homeodomain-like"/>
    <property type="match status" value="1"/>
</dbReference>
<keyword evidence="3" id="KW-0804">Transcription</keyword>
<dbReference type="Gene3D" id="1.10.10.60">
    <property type="entry name" value="Homeodomain-like"/>
    <property type="match status" value="2"/>
</dbReference>
<dbReference type="InterPro" id="IPR020449">
    <property type="entry name" value="Tscrpt_reg_AraC-type_HTH"/>
</dbReference>
<feature type="domain" description="HTH araC/xylS-type" evidence="4">
    <location>
        <begin position="194"/>
        <end position="292"/>
    </location>
</feature>
<dbReference type="InterPro" id="IPR018060">
    <property type="entry name" value="HTH_AraC"/>
</dbReference>
<dbReference type="EMBL" id="RBAH01000017">
    <property type="protein sequence ID" value="RKN78995.1"/>
    <property type="molecule type" value="Genomic_DNA"/>
</dbReference>
<dbReference type="PANTHER" id="PTHR43280:SF28">
    <property type="entry name" value="HTH-TYPE TRANSCRIPTIONAL ACTIVATOR RHAS"/>
    <property type="match status" value="1"/>
</dbReference>
<protein>
    <submittedName>
        <fullName evidence="5">Helix-turn-helix domain-containing protein</fullName>
    </submittedName>
</protein>
<dbReference type="PROSITE" id="PS01124">
    <property type="entry name" value="HTH_ARAC_FAMILY_2"/>
    <property type="match status" value="1"/>
</dbReference>
<comment type="caution">
    <text evidence="5">The sequence shown here is derived from an EMBL/GenBank/DDBJ whole genome shotgun (WGS) entry which is preliminary data.</text>
</comment>
<dbReference type="SMART" id="SM00342">
    <property type="entry name" value="HTH_ARAC"/>
    <property type="match status" value="1"/>
</dbReference>
<dbReference type="PANTHER" id="PTHR43280">
    <property type="entry name" value="ARAC-FAMILY TRANSCRIPTIONAL REGULATOR"/>
    <property type="match status" value="1"/>
</dbReference>
<evidence type="ECO:0000256" key="2">
    <source>
        <dbReference type="ARBA" id="ARBA00023125"/>
    </source>
</evidence>
<dbReference type="Pfam" id="PF12833">
    <property type="entry name" value="HTH_18"/>
    <property type="match status" value="1"/>
</dbReference>
<dbReference type="Gene3D" id="2.60.120.10">
    <property type="entry name" value="Jelly Rolls"/>
    <property type="match status" value="1"/>
</dbReference>
<dbReference type="AlphaFoldDB" id="A0A3B0BZA1"/>
<dbReference type="InterPro" id="IPR003313">
    <property type="entry name" value="AraC-bd"/>
</dbReference>
<keyword evidence="6" id="KW-1185">Reference proteome</keyword>
<evidence type="ECO:0000259" key="4">
    <source>
        <dbReference type="PROSITE" id="PS01124"/>
    </source>
</evidence>